<dbReference type="InterPro" id="IPR001279">
    <property type="entry name" value="Metallo-B-lactamas"/>
</dbReference>
<dbReference type="SUPFAM" id="SSF56281">
    <property type="entry name" value="Metallo-hydrolase/oxidoreductase"/>
    <property type="match status" value="1"/>
</dbReference>
<gene>
    <name evidence="3" type="ORF">DEACI_1958</name>
    <name evidence="2" type="ORF">DEACI_2964</name>
</gene>
<dbReference type="AlphaFoldDB" id="A0A8S0X677"/>
<dbReference type="PANTHER" id="PTHR42951:SF14">
    <property type="entry name" value="METALLO-BETA-LACTAMASE SUPERFAMILY PROTEIN"/>
    <property type="match status" value="1"/>
</dbReference>
<feature type="domain" description="Metallo-beta-lactamase" evidence="1">
    <location>
        <begin position="17"/>
        <end position="208"/>
    </location>
</feature>
<dbReference type="EMBL" id="LR746496">
    <property type="protein sequence ID" value="CAA7602290.1"/>
    <property type="molecule type" value="Genomic_DNA"/>
</dbReference>
<dbReference type="SMART" id="SM00849">
    <property type="entry name" value="Lactamase_B"/>
    <property type="match status" value="1"/>
</dbReference>
<sequence>MGTLEKINGHTYYCPGATNVGVVRYKNGMVLLIDAGIDSAAGRAVAQALEAEHLKAKYVLLTHAHPDHFGAVKFLKEQYTGLERYASAGEAIYLTNNLLESRALFGASPLRELEGRFHKGPVLALEGTVPEGEVEFGDKRYRIIPLPGHTYDQIGVLTGDGVLFAGDSLFSEEIMAKYGFPFLLDVEQQLQTLERLSAQEVSAVVLSHASQVYSSIQTLCAQNKARIDEYLMKIQKWCDQPLTREEVTEQIIVSAALDPDIAQYQMTFATAGAFLSYLAKAKALEKSVISGKCYYYRT</sequence>
<evidence type="ECO:0000313" key="3">
    <source>
        <dbReference type="EMBL" id="CEJ07492.1"/>
    </source>
</evidence>
<keyword evidence="4" id="KW-1185">Reference proteome</keyword>
<organism evidence="2">
    <name type="scientific">Acididesulfobacillus acetoxydans</name>
    <dbReference type="NCBI Taxonomy" id="1561005"/>
    <lineage>
        <taxon>Bacteria</taxon>
        <taxon>Bacillati</taxon>
        <taxon>Bacillota</taxon>
        <taxon>Clostridia</taxon>
        <taxon>Eubacteriales</taxon>
        <taxon>Peptococcaceae</taxon>
        <taxon>Acididesulfobacillus</taxon>
    </lineage>
</organism>
<dbReference type="KEGG" id="aacx:DEACI_2964"/>
<reference evidence="3" key="1">
    <citation type="submission" date="2014-11" db="EMBL/GenBank/DDBJ databases">
        <authorList>
            <person name="Hornung B.V."/>
        </authorList>
    </citation>
    <scope>NUCLEOTIDE SEQUENCE</scope>
    <source>
        <strain evidence="3">INE</strain>
    </source>
</reference>
<dbReference type="CDD" id="cd07743">
    <property type="entry name" value="metallo-hydrolase-like_MBL-fold"/>
    <property type="match status" value="1"/>
</dbReference>
<proteinExistence type="predicted"/>
<protein>
    <submittedName>
        <fullName evidence="3">Beta-lactamase-like</fullName>
    </submittedName>
    <submittedName>
        <fullName evidence="2">Metallo-beta-lactamase superfamily</fullName>
    </submittedName>
</protein>
<dbReference type="InterPro" id="IPR036866">
    <property type="entry name" value="RibonucZ/Hydroxyglut_hydro"/>
</dbReference>
<dbReference type="Pfam" id="PF00753">
    <property type="entry name" value="Lactamase_B"/>
    <property type="match status" value="1"/>
</dbReference>
<dbReference type="Proteomes" id="UP000836597">
    <property type="component" value="Chromosome"/>
</dbReference>
<accession>A0A8S0X677</accession>
<dbReference type="InterPro" id="IPR050855">
    <property type="entry name" value="NDM-1-like"/>
</dbReference>
<dbReference type="RefSeq" id="WP_240985682.1">
    <property type="nucleotide sequence ID" value="NZ_CDGJ01000058.1"/>
</dbReference>
<dbReference type="Gene3D" id="3.60.15.10">
    <property type="entry name" value="Ribonuclease Z/Hydroxyacylglutathione hydrolase-like"/>
    <property type="match status" value="1"/>
</dbReference>
<dbReference type="EMBL" id="CDGJ01000058">
    <property type="protein sequence ID" value="CEJ07492.1"/>
    <property type="molecule type" value="Genomic_DNA"/>
</dbReference>
<evidence type="ECO:0000313" key="4">
    <source>
        <dbReference type="Proteomes" id="UP001071230"/>
    </source>
</evidence>
<dbReference type="PANTHER" id="PTHR42951">
    <property type="entry name" value="METALLO-BETA-LACTAMASE DOMAIN-CONTAINING"/>
    <property type="match status" value="1"/>
</dbReference>
<dbReference type="Proteomes" id="UP001071230">
    <property type="component" value="Unassembled WGS sequence"/>
</dbReference>
<evidence type="ECO:0000313" key="2">
    <source>
        <dbReference type="EMBL" id="CAA7602290.1"/>
    </source>
</evidence>
<reference evidence="2" key="2">
    <citation type="submission" date="2020-01" db="EMBL/GenBank/DDBJ databases">
        <authorList>
            <person name="Hornung B."/>
        </authorList>
    </citation>
    <scope>NUCLEOTIDE SEQUENCE</scope>
    <source>
        <strain evidence="2">PacBioINE</strain>
    </source>
</reference>
<evidence type="ECO:0000259" key="1">
    <source>
        <dbReference type="SMART" id="SM00849"/>
    </source>
</evidence>
<name>A0A8S0X677_9FIRM</name>